<dbReference type="SUPFAM" id="SSF51197">
    <property type="entry name" value="Clavaminate synthase-like"/>
    <property type="match status" value="1"/>
</dbReference>
<keyword evidence="5" id="KW-0223">Dioxygenase</keyword>
<comment type="cofactor">
    <cofactor evidence="1">
        <name>Fe(2+)</name>
        <dbReference type="ChEBI" id="CHEBI:29033"/>
    </cofactor>
</comment>
<dbReference type="RefSeq" id="WP_058494893.1">
    <property type="nucleotide sequence ID" value="NZ_CAAAIU010000003.1"/>
</dbReference>
<proteinExistence type="predicted"/>
<comment type="caution">
    <text evidence="5">The sequence shown here is derived from an EMBL/GenBank/DDBJ whole genome shotgun (WGS) entry which is preliminary data.</text>
</comment>
<evidence type="ECO:0000256" key="1">
    <source>
        <dbReference type="ARBA" id="ARBA00001954"/>
    </source>
</evidence>
<dbReference type="Proteomes" id="UP000054736">
    <property type="component" value="Unassembled WGS sequence"/>
</dbReference>
<dbReference type="InterPro" id="IPR050411">
    <property type="entry name" value="AlphaKG_dependent_hydroxylases"/>
</dbReference>
<evidence type="ECO:0000313" key="6">
    <source>
        <dbReference type="Proteomes" id="UP000054736"/>
    </source>
</evidence>
<dbReference type="PANTHER" id="PTHR10696:SF56">
    <property type="entry name" value="TAUD_TFDA-LIKE DOMAIN-CONTAINING PROTEIN"/>
    <property type="match status" value="1"/>
</dbReference>
<sequence length="261" mass="30004">MLCNLKEIQTHISSESYCSHPGKPSELQYLNDIDIQDYNLITTIYKNGFAVLNVKDKPLLSILRNLSKVLGRQVKDGGINKKYVAKIEAAKNGKFYINTVISQPLHMDEGYRKVFPRFVSLYCIRPSQVGGLSTIVKVSELLNELSRVFKEDMDKLFQPNFIEIDTACGKVSKQILFYTNTNAIGMSYSPMFRDIKTSSIGYEIISFINHFIHDPNNQYRLLLKENDLLLMDNCQVFHGRTAFNENDNRLLLRLWNDVCSL</sequence>
<dbReference type="GO" id="GO:0016706">
    <property type="term" value="F:2-oxoglutarate-dependent dioxygenase activity"/>
    <property type="evidence" value="ECO:0007669"/>
    <property type="project" value="UniProtKB-ARBA"/>
</dbReference>
<reference evidence="5 6" key="1">
    <citation type="submission" date="2015-11" db="EMBL/GenBank/DDBJ databases">
        <title>Genomic analysis of 38 Legionella species identifies large and diverse effector repertoires.</title>
        <authorList>
            <person name="Burstein D."/>
            <person name="Amaro F."/>
            <person name="Zusman T."/>
            <person name="Lifshitz Z."/>
            <person name="Cohen O."/>
            <person name="Gilbert J.A."/>
            <person name="Pupko T."/>
            <person name="Shuman H.A."/>
            <person name="Segal G."/>
        </authorList>
    </citation>
    <scope>NUCLEOTIDE SEQUENCE [LARGE SCALE GENOMIC DNA]</scope>
    <source>
        <strain evidence="5 6">ATCC 700990</strain>
    </source>
</reference>
<evidence type="ECO:0000259" key="4">
    <source>
        <dbReference type="Pfam" id="PF02668"/>
    </source>
</evidence>
<dbReference type="Pfam" id="PF02668">
    <property type="entry name" value="TauD"/>
    <property type="match status" value="1"/>
</dbReference>
<keyword evidence="2" id="KW-0560">Oxidoreductase</keyword>
<dbReference type="InterPro" id="IPR042098">
    <property type="entry name" value="TauD-like_sf"/>
</dbReference>
<protein>
    <submittedName>
        <fullName evidence="5">Taurine catabolism dioxygenase TauD, TfdA family</fullName>
    </submittedName>
</protein>
<name>A0A0W0TC81_9GAMM</name>
<dbReference type="Gene3D" id="3.60.130.10">
    <property type="entry name" value="Clavaminate synthase-like"/>
    <property type="match status" value="1"/>
</dbReference>
<dbReference type="PATRIC" id="fig|1212489.4.peg.566"/>
<dbReference type="STRING" id="1212489.Ldro_0545"/>
<dbReference type="EMBL" id="LNXY01000003">
    <property type="protein sequence ID" value="KTC93174.1"/>
    <property type="molecule type" value="Genomic_DNA"/>
</dbReference>
<keyword evidence="6" id="KW-1185">Reference proteome</keyword>
<organism evidence="5 6">
    <name type="scientific">Legionella drozanskii LLAP-1</name>
    <dbReference type="NCBI Taxonomy" id="1212489"/>
    <lineage>
        <taxon>Bacteria</taxon>
        <taxon>Pseudomonadati</taxon>
        <taxon>Pseudomonadota</taxon>
        <taxon>Gammaproteobacteria</taxon>
        <taxon>Legionellales</taxon>
        <taxon>Legionellaceae</taxon>
        <taxon>Legionella</taxon>
    </lineage>
</organism>
<dbReference type="PANTHER" id="PTHR10696">
    <property type="entry name" value="GAMMA-BUTYROBETAINE HYDROXYLASE-RELATED"/>
    <property type="match status" value="1"/>
</dbReference>
<dbReference type="GO" id="GO:0017000">
    <property type="term" value="P:antibiotic biosynthetic process"/>
    <property type="evidence" value="ECO:0007669"/>
    <property type="project" value="UniProtKB-KW"/>
</dbReference>
<evidence type="ECO:0000256" key="3">
    <source>
        <dbReference type="ARBA" id="ARBA00023194"/>
    </source>
</evidence>
<dbReference type="OrthoDB" id="979809at2"/>
<evidence type="ECO:0000256" key="2">
    <source>
        <dbReference type="ARBA" id="ARBA00023002"/>
    </source>
</evidence>
<keyword evidence="3" id="KW-0045">Antibiotic biosynthesis</keyword>
<dbReference type="AlphaFoldDB" id="A0A0W0TC81"/>
<gene>
    <name evidence="5" type="ORF">Ldro_0545</name>
</gene>
<evidence type="ECO:0000313" key="5">
    <source>
        <dbReference type="EMBL" id="KTC93174.1"/>
    </source>
</evidence>
<feature type="domain" description="TauD/TfdA-like" evidence="4">
    <location>
        <begin position="99"/>
        <end position="255"/>
    </location>
</feature>
<dbReference type="InterPro" id="IPR003819">
    <property type="entry name" value="TauD/TfdA-like"/>
</dbReference>
<accession>A0A0W0TC81</accession>